<gene>
    <name evidence="1" type="ORF">METZ01_LOCUS280631</name>
</gene>
<protein>
    <submittedName>
        <fullName evidence="1">Uncharacterized protein</fullName>
    </submittedName>
</protein>
<sequence length="56" mass="6132">MDPTPYSLMVTGLFTSSTNLVDSPYNNSDMPSLSTRKWTLAIDPVPLVVLVFSVGR</sequence>
<reference evidence="1" key="1">
    <citation type="submission" date="2018-05" db="EMBL/GenBank/DDBJ databases">
        <authorList>
            <person name="Lanie J.A."/>
            <person name="Ng W.-L."/>
            <person name="Kazmierczak K.M."/>
            <person name="Andrzejewski T.M."/>
            <person name="Davidsen T.M."/>
            <person name="Wayne K.J."/>
            <person name="Tettelin H."/>
            <person name="Glass J.I."/>
            <person name="Rusch D."/>
            <person name="Podicherti R."/>
            <person name="Tsui H.-C.T."/>
            <person name="Winkler M.E."/>
        </authorList>
    </citation>
    <scope>NUCLEOTIDE SEQUENCE</scope>
</reference>
<name>A0A382KYE0_9ZZZZ</name>
<organism evidence="1">
    <name type="scientific">marine metagenome</name>
    <dbReference type="NCBI Taxonomy" id="408172"/>
    <lineage>
        <taxon>unclassified sequences</taxon>
        <taxon>metagenomes</taxon>
        <taxon>ecological metagenomes</taxon>
    </lineage>
</organism>
<dbReference type="EMBL" id="UINC01082736">
    <property type="protein sequence ID" value="SVC27777.1"/>
    <property type="molecule type" value="Genomic_DNA"/>
</dbReference>
<proteinExistence type="predicted"/>
<dbReference type="AlphaFoldDB" id="A0A382KYE0"/>
<accession>A0A382KYE0</accession>
<evidence type="ECO:0000313" key="1">
    <source>
        <dbReference type="EMBL" id="SVC27777.1"/>
    </source>
</evidence>